<name>A0A926EUZ3_9FIRM</name>
<dbReference type="RefSeq" id="WP_262428258.1">
    <property type="nucleotide sequence ID" value="NZ_JACRTG010000003.1"/>
</dbReference>
<dbReference type="GO" id="GO:0022857">
    <property type="term" value="F:transmembrane transporter activity"/>
    <property type="evidence" value="ECO:0007669"/>
    <property type="project" value="InterPro"/>
</dbReference>
<keyword evidence="3" id="KW-1185">Reference proteome</keyword>
<keyword evidence="1" id="KW-0812">Transmembrane</keyword>
<accession>A0A926EUZ3</accession>
<feature type="transmembrane region" description="Helical" evidence="1">
    <location>
        <begin position="106"/>
        <end position="130"/>
    </location>
</feature>
<keyword evidence="1" id="KW-1133">Transmembrane helix</keyword>
<gene>
    <name evidence="2" type="ORF">H8707_00885</name>
</gene>
<evidence type="ECO:0000313" key="2">
    <source>
        <dbReference type="EMBL" id="MBC8586794.1"/>
    </source>
</evidence>
<proteinExistence type="predicted"/>
<feature type="transmembrane region" description="Helical" evidence="1">
    <location>
        <begin position="43"/>
        <end position="66"/>
    </location>
</feature>
<keyword evidence="1" id="KW-0472">Membrane</keyword>
<dbReference type="Gene3D" id="1.10.1760.20">
    <property type="match status" value="1"/>
</dbReference>
<dbReference type="AlphaFoldDB" id="A0A926EUZ3"/>
<evidence type="ECO:0000256" key="1">
    <source>
        <dbReference type="SAM" id="Phobius"/>
    </source>
</evidence>
<evidence type="ECO:0000313" key="3">
    <source>
        <dbReference type="Proteomes" id="UP000601171"/>
    </source>
</evidence>
<reference evidence="2" key="1">
    <citation type="submission" date="2020-08" db="EMBL/GenBank/DDBJ databases">
        <title>Genome public.</title>
        <authorList>
            <person name="Liu C."/>
            <person name="Sun Q."/>
        </authorList>
    </citation>
    <scope>NUCLEOTIDE SEQUENCE</scope>
    <source>
        <strain evidence="2">BX21</strain>
    </source>
</reference>
<dbReference type="Pfam" id="PF12822">
    <property type="entry name" value="ECF_trnsprt"/>
    <property type="match status" value="1"/>
</dbReference>
<feature type="transmembrane region" description="Helical" evidence="1">
    <location>
        <begin position="142"/>
        <end position="165"/>
    </location>
</feature>
<protein>
    <submittedName>
        <fullName evidence="2">ECF transporter S component</fullName>
    </submittedName>
</protein>
<dbReference type="Proteomes" id="UP000601171">
    <property type="component" value="Unassembled WGS sequence"/>
</dbReference>
<feature type="transmembrane region" description="Helical" evidence="1">
    <location>
        <begin position="78"/>
        <end position="100"/>
    </location>
</feature>
<dbReference type="EMBL" id="JACRTG010000003">
    <property type="protein sequence ID" value="MBC8586794.1"/>
    <property type="molecule type" value="Genomic_DNA"/>
</dbReference>
<comment type="caution">
    <text evidence="2">The sequence shown here is derived from an EMBL/GenBank/DDBJ whole genome shotgun (WGS) entry which is preliminary data.</text>
</comment>
<organism evidence="2 3">
    <name type="scientific">Paratissierella segnis</name>
    <dbReference type="NCBI Taxonomy" id="2763679"/>
    <lineage>
        <taxon>Bacteria</taxon>
        <taxon>Bacillati</taxon>
        <taxon>Bacillota</taxon>
        <taxon>Tissierellia</taxon>
        <taxon>Tissierellales</taxon>
        <taxon>Tissierellaceae</taxon>
        <taxon>Paratissierella</taxon>
    </lineage>
</organism>
<dbReference type="InterPro" id="IPR024529">
    <property type="entry name" value="ECF_trnsprt_substrate-spec"/>
</dbReference>
<sequence>MKKNSIKNLVLAGLFVALGLILPSLTGRIPALGQKVLPMHIPVLISGFVCGWPYGLMVGFVTPLLASVINGMPPMFPVAIAMAFELGAYGLLTGLFYKLFPKKPVFTYLTLILAMLGGRVILGIANVILLGLNNAPYTFEMFIAGAFTNAIIGIIIQIIIIPILINALQKARLI</sequence>